<dbReference type="OrthoDB" id="3147752at2759"/>
<dbReference type="SUPFAM" id="SSF57997">
    <property type="entry name" value="Tropomyosin"/>
    <property type="match status" value="1"/>
</dbReference>
<feature type="compositionally biased region" description="Polar residues" evidence="2">
    <location>
        <begin position="99"/>
        <end position="108"/>
    </location>
</feature>
<comment type="caution">
    <text evidence="3">The sequence shown here is derived from an EMBL/GenBank/DDBJ whole genome shotgun (WGS) entry which is preliminary data.</text>
</comment>
<organism evidence="3 4">
    <name type="scientific">Lyophyllum shimeji</name>
    <name type="common">Hon-shimeji</name>
    <name type="synonym">Tricholoma shimeji</name>
    <dbReference type="NCBI Taxonomy" id="47721"/>
    <lineage>
        <taxon>Eukaryota</taxon>
        <taxon>Fungi</taxon>
        <taxon>Dikarya</taxon>
        <taxon>Basidiomycota</taxon>
        <taxon>Agaricomycotina</taxon>
        <taxon>Agaricomycetes</taxon>
        <taxon>Agaricomycetidae</taxon>
        <taxon>Agaricales</taxon>
        <taxon>Tricholomatineae</taxon>
        <taxon>Lyophyllaceae</taxon>
        <taxon>Lyophyllum</taxon>
    </lineage>
</organism>
<sequence>MRLFWTSDTQCEPTIRKPRAFHWTQQWSLETYDRSHVPPTSRRTIESKNTMPHAGTMHIYTPPAMSKTNSPWSVVGMLMSAPRLRSTARRRKDKGKTEPGNNQSTAQPSEVARPSPEATVVPAQEPAFVSNAATPASGEAGESSTAEQIPQVVTRPATPEEHDNGWTTVAAQEQPGPAASTGSADSQPNASLNADDDIVDVLSQSVSVDFFDQQAQAPPGTPPHVASEIERKEAAVAVIESEKKDLESRLESVLEELASAVTRNAELDGENRRQAQKLQDVEAEMQKWAQRGGQEARREVEEGQQRIRALEADLYEQGEALKGFQNDVQSERRVWEERQNRLEEMTERNGDLEERIGRLLEERHVIDGELQELRGRNATTNDTLEALLADLSRAEEERDGAHGELDAVLQRIQDLEEARNSHLLEERQAVAEELQGLRGVNAQTKCELDAVLVDLAKAKKEWESIQARLEESEGRNKDLEARNRRLVDERQAADRELEVFQGLQTKTANTLKAALAELKSASHQKGELVKEVDRQAGELAGKERAIQDLRRSQAEIARQPNHRQLDVLERRNRMLVDQLRRQSEQLRQQTLSRREPGAQPLDISPKGETLGGVASMVDRLNSEIFQTAAHMADSLDFTNPATMNAQEIRAVVDRASVTLGRPLALVLQATSAQPGIDFNPLPVQIGLQACLISCCERIATSWCPGHWDYGDFLAAIYLRVAGSTPPTVAAKWRALTERQLKNPSDSTTQAEMEDYILRNLVDALVIAGWRRTQSNGRDLLTKFRERLGQIVKLALRLNMSLGDNWELMTVHPNELFEAENMDDAYDGAAEKHDGDHVVCTTELGLKTAGSVVVRPKVVLRATLTEETGYDAF</sequence>
<dbReference type="Proteomes" id="UP001063166">
    <property type="component" value="Unassembled WGS sequence"/>
</dbReference>
<feature type="coiled-coil region" evidence="1">
    <location>
        <begin position="229"/>
        <end position="531"/>
    </location>
</feature>
<keyword evidence="1" id="KW-0175">Coiled coil</keyword>
<evidence type="ECO:0000256" key="1">
    <source>
        <dbReference type="SAM" id="Coils"/>
    </source>
</evidence>
<feature type="compositionally biased region" description="Polar residues" evidence="2">
    <location>
        <begin position="180"/>
        <end position="192"/>
    </location>
</feature>
<proteinExistence type="predicted"/>
<feature type="region of interest" description="Disordered" evidence="2">
    <location>
        <begin position="173"/>
        <end position="192"/>
    </location>
</feature>
<evidence type="ECO:0000256" key="2">
    <source>
        <dbReference type="SAM" id="MobiDB-lite"/>
    </source>
</evidence>
<keyword evidence="4" id="KW-1185">Reference proteome</keyword>
<gene>
    <name evidence="3" type="ORF">LshimejAT787_0410170</name>
</gene>
<accession>A0A9P3PMD5</accession>
<feature type="region of interest" description="Disordered" evidence="2">
    <location>
        <begin position="80"/>
        <end position="163"/>
    </location>
</feature>
<dbReference type="EMBL" id="BRPK01000004">
    <property type="protein sequence ID" value="GLB37966.1"/>
    <property type="molecule type" value="Genomic_DNA"/>
</dbReference>
<feature type="region of interest" description="Disordered" evidence="2">
    <location>
        <begin position="582"/>
        <end position="607"/>
    </location>
</feature>
<evidence type="ECO:0000313" key="3">
    <source>
        <dbReference type="EMBL" id="GLB37966.1"/>
    </source>
</evidence>
<evidence type="ECO:0000313" key="4">
    <source>
        <dbReference type="Proteomes" id="UP001063166"/>
    </source>
</evidence>
<name>A0A9P3PMD5_LYOSH</name>
<reference evidence="3" key="1">
    <citation type="submission" date="2022-07" db="EMBL/GenBank/DDBJ databases">
        <title>The genome of Lyophyllum shimeji provides insight into the initial evolution of ectomycorrhizal fungal genome.</title>
        <authorList>
            <person name="Kobayashi Y."/>
            <person name="Shibata T."/>
            <person name="Hirakawa H."/>
            <person name="Shigenobu S."/>
            <person name="Nishiyama T."/>
            <person name="Yamada A."/>
            <person name="Hasebe M."/>
            <person name="Kawaguchi M."/>
        </authorList>
    </citation>
    <scope>NUCLEOTIDE SEQUENCE</scope>
    <source>
        <strain evidence="3">AT787</strain>
    </source>
</reference>
<protein>
    <submittedName>
        <fullName evidence="3">Uncharacterized protein</fullName>
    </submittedName>
</protein>
<dbReference type="AlphaFoldDB" id="A0A9P3PMD5"/>